<dbReference type="Pfam" id="PF22011">
    <property type="entry name" value="DUF6931"/>
    <property type="match status" value="1"/>
</dbReference>
<dbReference type="AlphaFoldDB" id="A3KB49"/>
<feature type="region of interest" description="Disordered" evidence="1">
    <location>
        <begin position="1"/>
        <end position="21"/>
    </location>
</feature>
<accession>A3KB49</accession>
<evidence type="ECO:0000313" key="2">
    <source>
        <dbReference type="EMBL" id="EBA05590.1"/>
    </source>
</evidence>
<organism evidence="2 3">
    <name type="scientific">Sagittula stellata (strain ATCC 700073 / DSM 11524 / E-37)</name>
    <dbReference type="NCBI Taxonomy" id="388399"/>
    <lineage>
        <taxon>Bacteria</taxon>
        <taxon>Pseudomonadati</taxon>
        <taxon>Pseudomonadota</taxon>
        <taxon>Alphaproteobacteria</taxon>
        <taxon>Rhodobacterales</taxon>
        <taxon>Roseobacteraceae</taxon>
        <taxon>Sagittula</taxon>
    </lineage>
</organism>
<dbReference type="OrthoDB" id="5572566at2"/>
<gene>
    <name evidence="2" type="ORF">SSE37_03125</name>
</gene>
<keyword evidence="3" id="KW-1185">Reference proteome</keyword>
<evidence type="ECO:0000313" key="3">
    <source>
        <dbReference type="Proteomes" id="UP000005713"/>
    </source>
</evidence>
<dbReference type="RefSeq" id="WP_005864202.1">
    <property type="nucleotide sequence ID" value="NZ_AAYA01000030.1"/>
</dbReference>
<name>A3KB49_SAGS3</name>
<evidence type="ECO:0000256" key="1">
    <source>
        <dbReference type="SAM" id="MobiDB-lite"/>
    </source>
</evidence>
<dbReference type="EMBL" id="AAYA01000030">
    <property type="protein sequence ID" value="EBA05590.1"/>
    <property type="molecule type" value="Genomic_DNA"/>
</dbReference>
<reference evidence="2 3" key="1">
    <citation type="submission" date="2006-06" db="EMBL/GenBank/DDBJ databases">
        <authorList>
            <person name="Moran M.A."/>
            <person name="Ferriera S."/>
            <person name="Johnson J."/>
            <person name="Kravitz S."/>
            <person name="Beeson K."/>
            <person name="Sutton G."/>
            <person name="Rogers Y.-H."/>
            <person name="Friedman R."/>
            <person name="Frazier M."/>
            <person name="Venter J.C."/>
        </authorList>
    </citation>
    <scope>NUCLEOTIDE SEQUENCE [LARGE SCALE GENOMIC DNA]</scope>
    <source>
        <strain evidence="2 3">E-37</strain>
    </source>
</reference>
<sequence length="199" mass="22354">MANDVQDITEDQDKTQPPMSALRYETPFELYSEMPQVKQMTQHRPRDDEENLEYLNRLAGSTTPEEAVTFAAFAAVPAMAIWWAYECLRIASDDMTAADRELMEHVANWCSYSDNENRYRVMSRSLYAPVRSPAVFLGLAVGWSGGPIAPNDSAAIPAHRAPRAINSAVLSCLARAELQQRPVRLARFIDQASALFRPF</sequence>
<proteinExistence type="predicted"/>
<comment type="caution">
    <text evidence="2">The sequence shown here is derived from an EMBL/GenBank/DDBJ whole genome shotgun (WGS) entry which is preliminary data.</text>
</comment>
<dbReference type="Proteomes" id="UP000005713">
    <property type="component" value="Unassembled WGS sequence"/>
</dbReference>
<dbReference type="InterPro" id="IPR053855">
    <property type="entry name" value="DUF6931"/>
</dbReference>
<dbReference type="eggNOG" id="COG1716">
    <property type="taxonomic scope" value="Bacteria"/>
</dbReference>
<protein>
    <submittedName>
        <fullName evidence="2">Uncharacterized protein</fullName>
    </submittedName>
</protein>